<proteinExistence type="predicted"/>
<dbReference type="GO" id="GO:0006642">
    <property type="term" value="P:triglyceride mobilization"/>
    <property type="evidence" value="ECO:0007669"/>
    <property type="project" value="TreeGrafter"/>
</dbReference>
<dbReference type="GO" id="GO:0034361">
    <property type="term" value="C:very-low-density lipoprotein particle"/>
    <property type="evidence" value="ECO:0007669"/>
    <property type="project" value="TreeGrafter"/>
</dbReference>
<dbReference type="GO" id="GO:0042632">
    <property type="term" value="P:cholesterol homeostasis"/>
    <property type="evidence" value="ECO:0007669"/>
    <property type="project" value="TreeGrafter"/>
</dbReference>
<dbReference type="InterPro" id="IPR052418">
    <property type="entry name" value="Apolipoprotein_B"/>
</dbReference>
<dbReference type="GO" id="GO:0042953">
    <property type="term" value="P:lipoprotein transport"/>
    <property type="evidence" value="ECO:0007669"/>
    <property type="project" value="TreeGrafter"/>
</dbReference>
<dbReference type="AlphaFoldDB" id="A0AAV2JES2"/>
<protein>
    <submittedName>
        <fullName evidence="1">Uncharacterized protein</fullName>
    </submittedName>
</protein>
<dbReference type="PANTHER" id="PTHR13769:SF6">
    <property type="entry name" value="APOLIPOPROTEIN B-100"/>
    <property type="match status" value="1"/>
</dbReference>
<dbReference type="GO" id="GO:0034359">
    <property type="term" value="C:mature chylomicron"/>
    <property type="evidence" value="ECO:0007669"/>
    <property type="project" value="TreeGrafter"/>
</dbReference>
<dbReference type="PANTHER" id="PTHR13769">
    <property type="entry name" value="APOLIPOPROTEIN B"/>
    <property type="match status" value="1"/>
</dbReference>
<organism evidence="1 2">
    <name type="scientific">Knipowitschia caucasica</name>
    <name type="common">Caucasian dwarf goby</name>
    <name type="synonym">Pomatoschistus caucasicus</name>
    <dbReference type="NCBI Taxonomy" id="637954"/>
    <lineage>
        <taxon>Eukaryota</taxon>
        <taxon>Metazoa</taxon>
        <taxon>Chordata</taxon>
        <taxon>Craniata</taxon>
        <taxon>Vertebrata</taxon>
        <taxon>Euteleostomi</taxon>
        <taxon>Actinopterygii</taxon>
        <taxon>Neopterygii</taxon>
        <taxon>Teleostei</taxon>
        <taxon>Neoteleostei</taxon>
        <taxon>Acanthomorphata</taxon>
        <taxon>Gobiaria</taxon>
        <taxon>Gobiiformes</taxon>
        <taxon>Gobioidei</taxon>
        <taxon>Gobiidae</taxon>
        <taxon>Gobiinae</taxon>
        <taxon>Knipowitschia</taxon>
    </lineage>
</organism>
<sequence>MVFLEYDLTASATFGFNDDEFNLKGIINFAHSDVNVKWQHNFIRSPRMRRQASSSDLYVTSHTLTLDITSPLFTGVGYRMAARKDGITASVSSPTTGFLGLQLQRRSPSQMFGKLFIRYLETPEKDTDLVTFKATLRNSKKLALQSSFSMDTLNDIMKATKGRVPDVTESILKVINKYHTAHFVEMEGGNWRLTF</sequence>
<dbReference type="GO" id="GO:0034362">
    <property type="term" value="C:low-density lipoprotein particle"/>
    <property type="evidence" value="ECO:0007669"/>
    <property type="project" value="TreeGrafter"/>
</dbReference>
<evidence type="ECO:0000313" key="1">
    <source>
        <dbReference type="EMBL" id="CAL1576059.1"/>
    </source>
</evidence>
<dbReference type="EMBL" id="OZ035834">
    <property type="protein sequence ID" value="CAL1576059.1"/>
    <property type="molecule type" value="Genomic_DNA"/>
</dbReference>
<name>A0AAV2JES2_KNICA</name>
<dbReference type="GO" id="GO:0050750">
    <property type="term" value="F:low-density lipoprotein particle receptor binding"/>
    <property type="evidence" value="ECO:0007669"/>
    <property type="project" value="TreeGrafter"/>
</dbReference>
<dbReference type="GO" id="GO:0120020">
    <property type="term" value="F:cholesterol transfer activity"/>
    <property type="evidence" value="ECO:0007669"/>
    <property type="project" value="TreeGrafter"/>
</dbReference>
<evidence type="ECO:0000313" key="2">
    <source>
        <dbReference type="Proteomes" id="UP001497482"/>
    </source>
</evidence>
<reference evidence="1 2" key="1">
    <citation type="submission" date="2024-04" db="EMBL/GenBank/DDBJ databases">
        <authorList>
            <person name="Waldvogel A.-M."/>
            <person name="Schoenle A."/>
        </authorList>
    </citation>
    <scope>NUCLEOTIDE SEQUENCE [LARGE SCALE GENOMIC DNA]</scope>
</reference>
<keyword evidence="2" id="KW-1185">Reference proteome</keyword>
<accession>A0AAV2JES2</accession>
<dbReference type="GO" id="GO:0030301">
    <property type="term" value="P:cholesterol transport"/>
    <property type="evidence" value="ECO:0007669"/>
    <property type="project" value="TreeGrafter"/>
</dbReference>
<gene>
    <name evidence="1" type="ORF">KC01_LOCUS7518</name>
</gene>
<dbReference type="Proteomes" id="UP001497482">
    <property type="component" value="Chromosome 12"/>
</dbReference>